<name>A0ABP9UIX5_9BACT</name>
<accession>A0ABP9UIX5</accession>
<organism evidence="2 3">
    <name type="scientific">Haloferula sargassicola</name>
    <dbReference type="NCBI Taxonomy" id="490096"/>
    <lineage>
        <taxon>Bacteria</taxon>
        <taxon>Pseudomonadati</taxon>
        <taxon>Verrucomicrobiota</taxon>
        <taxon>Verrucomicrobiia</taxon>
        <taxon>Verrucomicrobiales</taxon>
        <taxon>Verrucomicrobiaceae</taxon>
        <taxon>Haloferula</taxon>
    </lineage>
</organism>
<dbReference type="EMBL" id="BAABRI010000002">
    <property type="protein sequence ID" value="GAA5481180.1"/>
    <property type="molecule type" value="Genomic_DNA"/>
</dbReference>
<feature type="region of interest" description="Disordered" evidence="1">
    <location>
        <begin position="68"/>
        <end position="170"/>
    </location>
</feature>
<evidence type="ECO:0000256" key="1">
    <source>
        <dbReference type="SAM" id="MobiDB-lite"/>
    </source>
</evidence>
<feature type="compositionally biased region" description="Basic and acidic residues" evidence="1">
    <location>
        <begin position="124"/>
        <end position="158"/>
    </location>
</feature>
<feature type="compositionally biased region" description="Low complexity" evidence="1">
    <location>
        <begin position="238"/>
        <end position="252"/>
    </location>
</feature>
<keyword evidence="3" id="KW-1185">Reference proteome</keyword>
<feature type="compositionally biased region" description="Basic residues" evidence="1">
    <location>
        <begin position="107"/>
        <end position="122"/>
    </location>
</feature>
<dbReference type="Proteomes" id="UP001476282">
    <property type="component" value="Unassembled WGS sequence"/>
</dbReference>
<reference evidence="2 3" key="1">
    <citation type="submission" date="2024-02" db="EMBL/GenBank/DDBJ databases">
        <title>Haloferula sargassicola NBRC 104335.</title>
        <authorList>
            <person name="Ichikawa N."/>
            <person name="Katano-Makiyama Y."/>
            <person name="Hidaka K."/>
        </authorList>
    </citation>
    <scope>NUCLEOTIDE SEQUENCE [LARGE SCALE GENOMIC DNA]</scope>
    <source>
        <strain evidence="2 3">NBRC 104335</strain>
    </source>
</reference>
<feature type="compositionally biased region" description="Basic and acidic residues" evidence="1">
    <location>
        <begin position="72"/>
        <end position="106"/>
    </location>
</feature>
<protein>
    <submittedName>
        <fullName evidence="2">Uncharacterized protein</fullName>
    </submittedName>
</protein>
<feature type="region of interest" description="Disordered" evidence="1">
    <location>
        <begin position="1"/>
        <end position="54"/>
    </location>
</feature>
<comment type="caution">
    <text evidence="2">The sequence shown here is derived from an EMBL/GenBank/DDBJ whole genome shotgun (WGS) entry which is preliminary data.</text>
</comment>
<sequence length="252" mass="27979">MAGRDRSRAAGDTGVLGEAIPPPLRGGVRAGPESGGLHHRLMSGGPSGAQGSRSLRWWTRFPGGMNPVCTEAQRHRGTEAQRHRGTEAQRHRGTEAQRHRGTEAQRHKGTKAQRHKGTKAQRLRGSEAQRLRGSEAQRLRRSDAQTLRRSDAQTLRENRGKRRGGSRMRSEYSSRWLILTQRTDAFPLGPCDKSVRCATAHSKNGSRSCFHRCQPPPRAWMRRVAARARARSTDKAARFSARAVRSASTTSK</sequence>
<evidence type="ECO:0000313" key="3">
    <source>
        <dbReference type="Proteomes" id="UP001476282"/>
    </source>
</evidence>
<evidence type="ECO:0000313" key="2">
    <source>
        <dbReference type="EMBL" id="GAA5481180.1"/>
    </source>
</evidence>
<gene>
    <name evidence="2" type="ORF">Hsar01_00387</name>
</gene>
<feature type="region of interest" description="Disordered" evidence="1">
    <location>
        <begin position="227"/>
        <end position="252"/>
    </location>
</feature>
<proteinExistence type="predicted"/>